<organism evidence="2 3">
    <name type="scientific">Colocasia esculenta</name>
    <name type="common">Wild taro</name>
    <name type="synonym">Arum esculentum</name>
    <dbReference type="NCBI Taxonomy" id="4460"/>
    <lineage>
        <taxon>Eukaryota</taxon>
        <taxon>Viridiplantae</taxon>
        <taxon>Streptophyta</taxon>
        <taxon>Embryophyta</taxon>
        <taxon>Tracheophyta</taxon>
        <taxon>Spermatophyta</taxon>
        <taxon>Magnoliopsida</taxon>
        <taxon>Liliopsida</taxon>
        <taxon>Araceae</taxon>
        <taxon>Aroideae</taxon>
        <taxon>Colocasieae</taxon>
        <taxon>Colocasia</taxon>
    </lineage>
</organism>
<sequence length="194" mass="21864">MGEAGTRERQRRRRRRGPAAAAAAAARERPSSSDGGEGKAQRRRRAGDPPPPFAWRTPGAAAKTGDRKPPLLPLLTTAGEDGTGSGQEAWLQRRQCRGGLQRRRRREAQQQRWWGAEDLQRCWASKGSTKLDQVHDIEEDYLEPRIIETQLAVLQAETAITSTKIVQAMNWREMTTLLIRDRAVHAILVYMLTF</sequence>
<dbReference type="Proteomes" id="UP000652761">
    <property type="component" value="Unassembled WGS sequence"/>
</dbReference>
<accession>A0A843TWQ0</accession>
<evidence type="ECO:0000313" key="3">
    <source>
        <dbReference type="Proteomes" id="UP000652761"/>
    </source>
</evidence>
<comment type="caution">
    <text evidence="2">The sequence shown here is derived from an EMBL/GenBank/DDBJ whole genome shotgun (WGS) entry which is preliminary data.</text>
</comment>
<proteinExistence type="predicted"/>
<evidence type="ECO:0000256" key="1">
    <source>
        <dbReference type="SAM" id="MobiDB-lite"/>
    </source>
</evidence>
<dbReference type="AlphaFoldDB" id="A0A843TWQ0"/>
<feature type="region of interest" description="Disordered" evidence="1">
    <location>
        <begin position="1"/>
        <end position="89"/>
    </location>
</feature>
<dbReference type="EMBL" id="NMUH01000140">
    <property type="protein sequence ID" value="MQL72699.1"/>
    <property type="molecule type" value="Genomic_DNA"/>
</dbReference>
<name>A0A843TWQ0_COLES</name>
<gene>
    <name evidence="2" type="ORF">Taro_005052</name>
</gene>
<protein>
    <submittedName>
        <fullName evidence="2">Uncharacterized protein</fullName>
    </submittedName>
</protein>
<keyword evidence="3" id="KW-1185">Reference proteome</keyword>
<evidence type="ECO:0000313" key="2">
    <source>
        <dbReference type="EMBL" id="MQL72699.1"/>
    </source>
</evidence>
<reference evidence="2" key="1">
    <citation type="submission" date="2017-07" db="EMBL/GenBank/DDBJ databases">
        <title>Taro Niue Genome Assembly and Annotation.</title>
        <authorList>
            <person name="Atibalentja N."/>
            <person name="Keating K."/>
            <person name="Fields C.J."/>
        </authorList>
    </citation>
    <scope>NUCLEOTIDE SEQUENCE</scope>
    <source>
        <strain evidence="2">Niue_2</strain>
        <tissue evidence="2">Leaf</tissue>
    </source>
</reference>
<feature type="compositionally biased region" description="Basic and acidic residues" evidence="1">
    <location>
        <begin position="26"/>
        <end position="40"/>
    </location>
</feature>